<evidence type="ECO:0000256" key="1">
    <source>
        <dbReference type="ARBA" id="ARBA00001968"/>
    </source>
</evidence>
<comment type="caution">
    <text evidence="5">The sequence shown here is derived from an EMBL/GenBank/DDBJ whole genome shotgun (WGS) entry which is preliminary data.</text>
</comment>
<dbReference type="Pfam" id="PF13359">
    <property type="entry name" value="DDE_Tnp_4"/>
    <property type="match status" value="1"/>
</dbReference>
<proteinExistence type="predicted"/>
<dbReference type="GO" id="GO:0003677">
    <property type="term" value="F:DNA binding"/>
    <property type="evidence" value="ECO:0007669"/>
    <property type="project" value="UniProtKB-KW"/>
</dbReference>
<dbReference type="EMBL" id="JANEYG010000103">
    <property type="protein sequence ID" value="KAJ8913077.1"/>
    <property type="molecule type" value="Genomic_DNA"/>
</dbReference>
<name>A0AAV8VG62_9CUCU</name>
<evidence type="ECO:0000256" key="2">
    <source>
        <dbReference type="ARBA" id="ARBA00022723"/>
    </source>
</evidence>
<dbReference type="InterPro" id="IPR010998">
    <property type="entry name" value="Integrase_recombinase_N"/>
</dbReference>
<accession>A0AAV8VG62</accession>
<dbReference type="Proteomes" id="UP001159042">
    <property type="component" value="Unassembled WGS sequence"/>
</dbReference>
<evidence type="ECO:0000313" key="6">
    <source>
        <dbReference type="Proteomes" id="UP001159042"/>
    </source>
</evidence>
<protein>
    <recommendedName>
        <fullName evidence="4">DDE Tnp4 domain-containing protein</fullName>
    </recommendedName>
</protein>
<comment type="cofactor">
    <cofactor evidence="1">
        <name>a divalent metal cation</name>
        <dbReference type="ChEBI" id="CHEBI:60240"/>
    </cofactor>
</comment>
<dbReference type="PANTHER" id="PTHR35617:SF3">
    <property type="entry name" value="CORE-BINDING (CB) DOMAIN-CONTAINING PROTEIN"/>
    <property type="match status" value="1"/>
</dbReference>
<feature type="domain" description="DDE Tnp4" evidence="4">
    <location>
        <begin position="77"/>
        <end position="200"/>
    </location>
</feature>
<gene>
    <name evidence="5" type="ORF">NQ315_006578</name>
</gene>
<dbReference type="Gene3D" id="1.10.150.130">
    <property type="match status" value="1"/>
</dbReference>
<evidence type="ECO:0000259" key="4">
    <source>
        <dbReference type="Pfam" id="PF13359"/>
    </source>
</evidence>
<keyword evidence="6" id="KW-1185">Reference proteome</keyword>
<dbReference type="GO" id="GO:0046872">
    <property type="term" value="F:metal ion binding"/>
    <property type="evidence" value="ECO:0007669"/>
    <property type="project" value="UniProtKB-KW"/>
</dbReference>
<dbReference type="AlphaFoldDB" id="A0AAV8VG62"/>
<sequence length="614" mass="69671">MEELIGIQGIQNVEIAEILNNRQGNRRANLNRRQDPFEILNELFRLSKQLVRDLLQILDPYIQGPSRDSALDKQAKVCDDQLRITNINARFPGSTHDAYIWSHSNVSEAVSNFNRQNPSYYLIGDSGYPLRPWLQTPIRDPPPGTPEYAYNTSFKRARSTVERCNGLLKMRFRCLLKHRVLHYAPSMCSKIINSCAVLHNMCLAANIPIPEEEGNENVDFGIIQEDLEPANPNRARQNPDLVRGRNIQQQVIQNYFITTSTKINVNDFNHGRSVPIGTLSPISRIGPQRRTSNVGNPYTGCRDAIRLAYLNRGVPESAIEVLVSSLADSTIKQYNSTYAKWWAFCKDGEVFKSDSNKIIEFLNTELQKGANYNTINQHRSALNTLLQLTDSPLVTRFMKGAFRIRPVFPRYNETWDPNPVLTYLNNLTPLASLTLEKLTYKFVVLLALISSQRVQTLTKVKLSNITYFEDKIEIKITDIIKTSAPGKCQPILTLPYFHENPNLCIATILKYYIDTTQQYRNSHDQLLITIKKPHHPASAQTVAKWIKKGLALGVLTQTFLNHIAPGTLQPLQPSKKALVLKALDARRGGVKSPALSINFIIDPYHKIKVLPNIY</sequence>
<evidence type="ECO:0000313" key="5">
    <source>
        <dbReference type="EMBL" id="KAJ8913077.1"/>
    </source>
</evidence>
<reference evidence="5 6" key="1">
    <citation type="journal article" date="2023" name="Insect Mol. Biol.">
        <title>Genome sequencing provides insights into the evolution of gene families encoding plant cell wall-degrading enzymes in longhorned beetles.</title>
        <authorList>
            <person name="Shin N.R."/>
            <person name="Okamura Y."/>
            <person name="Kirsch R."/>
            <person name="Pauchet Y."/>
        </authorList>
    </citation>
    <scope>NUCLEOTIDE SEQUENCE [LARGE SCALE GENOMIC DNA]</scope>
    <source>
        <strain evidence="5">EAD_L_NR</strain>
    </source>
</reference>
<organism evidence="5 6">
    <name type="scientific">Exocentrus adspersus</name>
    <dbReference type="NCBI Taxonomy" id="1586481"/>
    <lineage>
        <taxon>Eukaryota</taxon>
        <taxon>Metazoa</taxon>
        <taxon>Ecdysozoa</taxon>
        <taxon>Arthropoda</taxon>
        <taxon>Hexapoda</taxon>
        <taxon>Insecta</taxon>
        <taxon>Pterygota</taxon>
        <taxon>Neoptera</taxon>
        <taxon>Endopterygota</taxon>
        <taxon>Coleoptera</taxon>
        <taxon>Polyphaga</taxon>
        <taxon>Cucujiformia</taxon>
        <taxon>Chrysomeloidea</taxon>
        <taxon>Cerambycidae</taxon>
        <taxon>Lamiinae</taxon>
        <taxon>Acanthocinini</taxon>
        <taxon>Exocentrus</taxon>
    </lineage>
</organism>
<dbReference type="InterPro" id="IPR027806">
    <property type="entry name" value="HARBI1_dom"/>
</dbReference>
<dbReference type="SUPFAM" id="SSF47823">
    <property type="entry name" value="lambda integrase-like, N-terminal domain"/>
    <property type="match status" value="1"/>
</dbReference>
<keyword evidence="2" id="KW-0479">Metal-binding</keyword>
<dbReference type="PANTHER" id="PTHR35617">
    <property type="entry name" value="PHAGE_INTEGRASE DOMAIN-CONTAINING PROTEIN"/>
    <property type="match status" value="1"/>
</dbReference>
<evidence type="ECO:0000256" key="3">
    <source>
        <dbReference type="ARBA" id="ARBA00023125"/>
    </source>
</evidence>
<keyword evidence="3" id="KW-0238">DNA-binding</keyword>